<sequence length="102" mass="10989">MGPAGGDVSDSFIGECTTSHRHWNITARVATVTELPVIVESPAGDCAIRNQRTRMYRAGCDCSDSFIGECTTRHRHWNITVRVATVTELAVIVVSPAGDCAI</sequence>
<dbReference type="AlphaFoldDB" id="A0A6J6C3G6"/>
<reference evidence="1" key="1">
    <citation type="submission" date="2020-05" db="EMBL/GenBank/DDBJ databases">
        <authorList>
            <person name="Chiriac C."/>
            <person name="Salcher M."/>
            <person name="Ghai R."/>
            <person name="Kavagutti S V."/>
        </authorList>
    </citation>
    <scope>NUCLEOTIDE SEQUENCE</scope>
</reference>
<evidence type="ECO:0000313" key="1">
    <source>
        <dbReference type="EMBL" id="CAB4545684.1"/>
    </source>
</evidence>
<dbReference type="EMBL" id="CAEZSL010000093">
    <property type="protein sequence ID" value="CAB4545684.1"/>
    <property type="molecule type" value="Genomic_DNA"/>
</dbReference>
<protein>
    <submittedName>
        <fullName evidence="1">Unannotated protein</fullName>
    </submittedName>
</protein>
<proteinExistence type="predicted"/>
<accession>A0A6J6C3G6</accession>
<name>A0A6J6C3G6_9ZZZZ</name>
<organism evidence="1">
    <name type="scientific">freshwater metagenome</name>
    <dbReference type="NCBI Taxonomy" id="449393"/>
    <lineage>
        <taxon>unclassified sequences</taxon>
        <taxon>metagenomes</taxon>
        <taxon>ecological metagenomes</taxon>
    </lineage>
</organism>
<gene>
    <name evidence="1" type="ORF">UFOPK1421_00937</name>
</gene>